<sequence>MKAIPDFNSLEVWVECNGIRLKEHDQTFEEKRRNHPPTYKGYLEIGSPSTSKYTFHVRNTAPLEWAGHLLSDVSIDDFLLCTTFFRPQEGYEVFHGQVYHPHVKVKGGEGQDVQSTLVEGTEEDRSNIVLLNSPEGSLGKITISIWRGIHLKVTGKGSLGYTIQDESVAYNGYFPIPKFNPSNIWDNLADDDIDPWVRFVYTYGTRKALEANDILTPSVPPPTVTPRSREDEILIPDSTPPSPFLLTTEQHDMPQEMKTYSEASKEEYLDQADQPKAELAELRSTSNGKASLTSDTISRNGKEKALVAKQPVVEPGEHTISKVNSDNQPKPALPASLPSKFSHPLHAHTTPLASSPNHPLPSPHQAHSPNTKKFTNHPRNQPNPRQNESSPAEIPHQAKEADADPDLEMLFQALDNPTSNLTEGEIDYLLQAITHQQELSTDRPHQSSQKSKGAFPHDGPTDAGSEDRRHTRREVTHNLPLTKKDTNVASTSHMREKPLPNVISNDYAYSRTNTQAKSADNNDINSIDYLSKEGIDEDLLQSIFNPRAGGSVRDKGKKKASWETVQSYQDKQEERQTKMMQEKEARRKMRDLAKIRRLEDKERKRREEEREKWLNFGKGGRSSGGILMGRQDGRTRISVKRGRPEVYDDDEDEMERRVQEKKRKLREAEAKNTRVRMEKVALDKEKGRRADRSGRSREDAIEITSD</sequence>
<dbReference type="EMBL" id="KI894018">
    <property type="protein sequence ID" value="OCF29286.1"/>
    <property type="molecule type" value="Genomic_DNA"/>
</dbReference>
<evidence type="ECO:0000313" key="2">
    <source>
        <dbReference type="EMBL" id="OCF29286.1"/>
    </source>
</evidence>
<dbReference type="AlphaFoldDB" id="A0A1B9GE30"/>
<reference evidence="3" key="4">
    <citation type="submission" date="2024-02" db="EMBL/GenBank/DDBJ databases">
        <title>Comparative genomics of Cryptococcus and Kwoniella reveals pathogenesis evolution and contrasting modes of karyotype evolution via chromosome fusion or intercentromeric recombination.</title>
        <authorList>
            <person name="Coelho M.A."/>
            <person name="David-Palma M."/>
            <person name="Shea T."/>
            <person name="Bowers K."/>
            <person name="McGinley-Smith S."/>
            <person name="Mohammad A.W."/>
            <person name="Gnirke A."/>
            <person name="Yurkov A.M."/>
            <person name="Nowrousian M."/>
            <person name="Sun S."/>
            <person name="Cuomo C.A."/>
            <person name="Heitman J."/>
        </authorList>
    </citation>
    <scope>NUCLEOTIDE SEQUENCE</scope>
    <source>
        <strain evidence="3">CBS 10118</strain>
    </source>
</reference>
<proteinExistence type="predicted"/>
<reference evidence="2" key="1">
    <citation type="submission" date="2013-07" db="EMBL/GenBank/DDBJ databases">
        <title>The Genome Sequence of Cryptococcus bestiolae CBS10118.</title>
        <authorList>
            <consortium name="The Broad Institute Genome Sequencing Platform"/>
            <person name="Cuomo C."/>
            <person name="Litvintseva A."/>
            <person name="Chen Y."/>
            <person name="Heitman J."/>
            <person name="Sun S."/>
            <person name="Springer D."/>
            <person name="Dromer F."/>
            <person name="Young S.K."/>
            <person name="Zeng Q."/>
            <person name="Gargeya S."/>
            <person name="Fitzgerald M."/>
            <person name="Abouelleil A."/>
            <person name="Alvarado L."/>
            <person name="Berlin A.M."/>
            <person name="Chapman S.B."/>
            <person name="Dewar J."/>
            <person name="Goldberg J."/>
            <person name="Griggs A."/>
            <person name="Gujja S."/>
            <person name="Hansen M."/>
            <person name="Howarth C."/>
            <person name="Imamovic A."/>
            <person name="Larimer J."/>
            <person name="McCowan C."/>
            <person name="Murphy C."/>
            <person name="Pearson M."/>
            <person name="Priest M."/>
            <person name="Roberts A."/>
            <person name="Saif S."/>
            <person name="Shea T."/>
            <person name="Sykes S."/>
            <person name="Wortman J."/>
            <person name="Nusbaum C."/>
            <person name="Birren B."/>
        </authorList>
    </citation>
    <scope>NUCLEOTIDE SEQUENCE [LARGE SCALE GENOMIC DNA]</scope>
    <source>
        <strain evidence="2">CBS 10118</strain>
    </source>
</reference>
<feature type="compositionally biased region" description="Basic and acidic residues" evidence="1">
    <location>
        <begin position="666"/>
        <end position="700"/>
    </location>
</feature>
<feature type="compositionally biased region" description="Basic and acidic residues" evidence="1">
    <location>
        <begin position="465"/>
        <end position="486"/>
    </location>
</feature>
<organism evidence="2">
    <name type="scientific">Kwoniella bestiolae CBS 10118</name>
    <dbReference type="NCBI Taxonomy" id="1296100"/>
    <lineage>
        <taxon>Eukaryota</taxon>
        <taxon>Fungi</taxon>
        <taxon>Dikarya</taxon>
        <taxon>Basidiomycota</taxon>
        <taxon>Agaricomycotina</taxon>
        <taxon>Tremellomycetes</taxon>
        <taxon>Tremellales</taxon>
        <taxon>Cryptococcaceae</taxon>
        <taxon>Kwoniella</taxon>
    </lineage>
</organism>
<dbReference type="OrthoDB" id="2565370at2759"/>
<dbReference type="Proteomes" id="UP000092730">
    <property type="component" value="Chromosome 1"/>
</dbReference>
<feature type="compositionally biased region" description="Gly residues" evidence="1">
    <location>
        <begin position="617"/>
        <end position="627"/>
    </location>
</feature>
<evidence type="ECO:0000256" key="1">
    <source>
        <dbReference type="SAM" id="MobiDB-lite"/>
    </source>
</evidence>
<evidence type="ECO:0000313" key="4">
    <source>
        <dbReference type="Proteomes" id="UP000092730"/>
    </source>
</evidence>
<dbReference type="RefSeq" id="XP_019050356.1">
    <property type="nucleotide sequence ID" value="XM_019187478.1"/>
</dbReference>
<accession>A0A1B9GE30</accession>
<protein>
    <submittedName>
        <fullName evidence="2">Uncharacterized protein</fullName>
    </submittedName>
</protein>
<dbReference type="KEGG" id="kbi:30205185"/>
<feature type="region of interest" description="Disordered" evidence="1">
    <location>
        <begin position="437"/>
        <end position="494"/>
    </location>
</feature>
<dbReference type="EMBL" id="CP144541">
    <property type="protein sequence ID" value="WVW80124.1"/>
    <property type="molecule type" value="Genomic_DNA"/>
</dbReference>
<dbReference type="VEuPathDB" id="FungiDB:I302_00786"/>
<evidence type="ECO:0000313" key="3">
    <source>
        <dbReference type="EMBL" id="WVW80124.1"/>
    </source>
</evidence>
<keyword evidence="4" id="KW-1185">Reference proteome</keyword>
<feature type="region of interest" description="Disordered" evidence="1">
    <location>
        <begin position="280"/>
        <end position="399"/>
    </location>
</feature>
<gene>
    <name evidence="2" type="ORF">I302_00786</name>
    <name evidence="3" type="ORF">I302_102099</name>
</gene>
<name>A0A1B9GE30_9TREE</name>
<dbReference type="GeneID" id="30205185"/>
<reference evidence="2" key="3">
    <citation type="submission" date="2014-01" db="EMBL/GenBank/DDBJ databases">
        <title>Evolution of pathogenesis and genome organization in the Tremellales.</title>
        <authorList>
            <person name="Cuomo C."/>
            <person name="Litvintseva A."/>
            <person name="Heitman J."/>
            <person name="Chen Y."/>
            <person name="Sun S."/>
            <person name="Springer D."/>
            <person name="Dromer F."/>
            <person name="Young S."/>
            <person name="Zeng Q."/>
            <person name="Chapman S."/>
            <person name="Gujja S."/>
            <person name="Saif S."/>
            <person name="Birren B."/>
        </authorList>
    </citation>
    <scope>NUCLEOTIDE SEQUENCE</scope>
    <source>
        <strain evidence="2">CBS 10118</strain>
    </source>
</reference>
<feature type="compositionally biased region" description="Low complexity" evidence="1">
    <location>
        <begin position="378"/>
        <end position="387"/>
    </location>
</feature>
<feature type="compositionally biased region" description="Polar residues" evidence="1">
    <location>
        <begin position="283"/>
        <end position="299"/>
    </location>
</feature>
<feature type="region of interest" description="Disordered" evidence="1">
    <location>
        <begin position="615"/>
        <end position="706"/>
    </location>
</feature>
<reference evidence="3" key="2">
    <citation type="submission" date="2013-07" db="EMBL/GenBank/DDBJ databases">
        <authorList>
            <consortium name="The Broad Institute Genome Sequencing Platform"/>
            <person name="Cuomo C."/>
            <person name="Litvintseva A."/>
            <person name="Chen Y."/>
            <person name="Heitman J."/>
            <person name="Sun S."/>
            <person name="Springer D."/>
            <person name="Dromer F."/>
            <person name="Young S.K."/>
            <person name="Zeng Q."/>
            <person name="Gargeya S."/>
            <person name="Fitzgerald M."/>
            <person name="Abouelleil A."/>
            <person name="Alvarado L."/>
            <person name="Berlin A.M."/>
            <person name="Chapman S.B."/>
            <person name="Dewar J."/>
            <person name="Goldberg J."/>
            <person name="Griggs A."/>
            <person name="Gujja S."/>
            <person name="Hansen M."/>
            <person name="Howarth C."/>
            <person name="Imamovic A."/>
            <person name="Larimer J."/>
            <person name="McCowan C."/>
            <person name="Murphy C."/>
            <person name="Pearson M."/>
            <person name="Priest M."/>
            <person name="Roberts A."/>
            <person name="Saif S."/>
            <person name="Shea T."/>
            <person name="Sykes S."/>
            <person name="Wortman J."/>
            <person name="Nusbaum C."/>
            <person name="Birren B."/>
        </authorList>
    </citation>
    <scope>NUCLEOTIDE SEQUENCE</scope>
    <source>
        <strain evidence="3">CBS 10118</strain>
    </source>
</reference>